<name>A0A699HPS3_TANCI</name>
<accession>A0A699HPS3</accession>
<feature type="region of interest" description="Disordered" evidence="1">
    <location>
        <begin position="1"/>
        <end position="29"/>
    </location>
</feature>
<sequence>MSDIEDRTLSARRLPDPQEQQSRESNAPKKHIIIRISKRKHPDLETLIPTVAQIGLENLIEAQALSYTIAKNVKEYEAHQKVKHVKEKLLDETESLSLDKYKLMELMASKPSSSSSKPTSNRTKHIQGAIARMRRRHGYMLQHMMKSFMPRHDMNTLLKKLEETLKEVVPKMVDNTTYQNMQDNLPWLVKKAVSTGISNKVPPQIDAFIKNNMNNNILHVHLTSSLSSYILDLQQQIYFKMRDDEQAQYVDFALWIALKYKYKKTSSHVEPCRIDAFRRQDHKDHHDDNARLEGESSAKLQKRPRKMKRYMKNKIVWENKAEDLTLHVLDKPRLAYQGCEIDPNDPPRADGEMSSFS</sequence>
<feature type="compositionally biased region" description="Basic and acidic residues" evidence="1">
    <location>
        <begin position="1"/>
        <end position="16"/>
    </location>
</feature>
<feature type="region of interest" description="Disordered" evidence="1">
    <location>
        <begin position="280"/>
        <end position="306"/>
    </location>
</feature>
<feature type="region of interest" description="Disordered" evidence="1">
    <location>
        <begin position="337"/>
        <end position="357"/>
    </location>
</feature>
<evidence type="ECO:0000313" key="2">
    <source>
        <dbReference type="EMBL" id="GEY54344.1"/>
    </source>
</evidence>
<dbReference type="EMBL" id="BKCJ010187494">
    <property type="protein sequence ID" value="GEY54344.1"/>
    <property type="molecule type" value="Genomic_DNA"/>
</dbReference>
<protein>
    <submittedName>
        <fullName evidence="2">Uncharacterized protein</fullName>
    </submittedName>
</protein>
<proteinExistence type="predicted"/>
<organism evidence="2">
    <name type="scientific">Tanacetum cinerariifolium</name>
    <name type="common">Dalmatian daisy</name>
    <name type="synonym">Chrysanthemum cinerariifolium</name>
    <dbReference type="NCBI Taxonomy" id="118510"/>
    <lineage>
        <taxon>Eukaryota</taxon>
        <taxon>Viridiplantae</taxon>
        <taxon>Streptophyta</taxon>
        <taxon>Embryophyta</taxon>
        <taxon>Tracheophyta</taxon>
        <taxon>Spermatophyta</taxon>
        <taxon>Magnoliopsida</taxon>
        <taxon>eudicotyledons</taxon>
        <taxon>Gunneridae</taxon>
        <taxon>Pentapetalae</taxon>
        <taxon>asterids</taxon>
        <taxon>campanulids</taxon>
        <taxon>Asterales</taxon>
        <taxon>Asteraceae</taxon>
        <taxon>Asteroideae</taxon>
        <taxon>Anthemideae</taxon>
        <taxon>Anthemidinae</taxon>
        <taxon>Tanacetum</taxon>
    </lineage>
</organism>
<feature type="compositionally biased region" description="Basic and acidic residues" evidence="1">
    <location>
        <begin position="280"/>
        <end position="296"/>
    </location>
</feature>
<reference evidence="2" key="1">
    <citation type="journal article" date="2019" name="Sci. Rep.">
        <title>Draft genome of Tanacetum cinerariifolium, the natural source of mosquito coil.</title>
        <authorList>
            <person name="Yamashiro T."/>
            <person name="Shiraishi A."/>
            <person name="Satake H."/>
            <person name="Nakayama K."/>
        </authorList>
    </citation>
    <scope>NUCLEOTIDE SEQUENCE</scope>
</reference>
<gene>
    <name evidence="2" type="ORF">Tci_426318</name>
</gene>
<dbReference type="AlphaFoldDB" id="A0A699HPS3"/>
<evidence type="ECO:0000256" key="1">
    <source>
        <dbReference type="SAM" id="MobiDB-lite"/>
    </source>
</evidence>
<comment type="caution">
    <text evidence="2">The sequence shown here is derived from an EMBL/GenBank/DDBJ whole genome shotgun (WGS) entry which is preliminary data.</text>
</comment>